<sequence length="333" mass="40186">MSKSKYFNQTTRVSKISRAKIKGVVKFAKADYEPYFNWIPAGSQKKYRDNCNKIRYELQCENDPESKRSVYQHCNKLDCENCFITTSSLKARRINERLMEFRRISYANKISIDKILHFSILFRKGKELIKTHADFSKFKRNTLYPMLKDIGVIGGVMFLHIWSNICTVCGEKEYFCRCNEEERVFEKKINIHVHVLGFGYLMDKDEFKEKYENYQYWNHLPRRSNAYYTLFYVFTKIALWKGTEKIRNSYNYFGFLHPSRFKIMEKSKTKLMDNCPECDTPRYIDKIENKKMDHKVYWETKVQHRKYKIVSIDILRNLIKELYKGREKKILRG</sequence>
<proteinExistence type="predicted"/>
<comment type="caution">
    <text evidence="1">The sequence shown here is derived from an EMBL/GenBank/DDBJ whole genome shotgun (WGS) entry which is preliminary data.</text>
</comment>
<evidence type="ECO:0008006" key="2">
    <source>
        <dbReference type="Google" id="ProtNLM"/>
    </source>
</evidence>
<organism evidence="1">
    <name type="scientific">marine sediment metagenome</name>
    <dbReference type="NCBI Taxonomy" id="412755"/>
    <lineage>
        <taxon>unclassified sequences</taxon>
        <taxon>metagenomes</taxon>
        <taxon>ecological metagenomes</taxon>
    </lineage>
</organism>
<gene>
    <name evidence="1" type="ORF">LCGC14_1275760</name>
</gene>
<name>A0A0F9LHZ5_9ZZZZ</name>
<reference evidence="1" key="1">
    <citation type="journal article" date="2015" name="Nature">
        <title>Complex archaea that bridge the gap between prokaryotes and eukaryotes.</title>
        <authorList>
            <person name="Spang A."/>
            <person name="Saw J.H."/>
            <person name="Jorgensen S.L."/>
            <person name="Zaremba-Niedzwiedzka K."/>
            <person name="Martijn J."/>
            <person name="Lind A.E."/>
            <person name="van Eijk R."/>
            <person name="Schleper C."/>
            <person name="Guy L."/>
            <person name="Ettema T.J."/>
        </authorList>
    </citation>
    <scope>NUCLEOTIDE SEQUENCE</scope>
</reference>
<evidence type="ECO:0000313" key="1">
    <source>
        <dbReference type="EMBL" id="KKM86761.1"/>
    </source>
</evidence>
<protein>
    <recommendedName>
        <fullName evidence="2">Transposase zinc-binding domain-containing protein</fullName>
    </recommendedName>
</protein>
<dbReference type="EMBL" id="LAZR01007205">
    <property type="protein sequence ID" value="KKM86761.1"/>
    <property type="molecule type" value="Genomic_DNA"/>
</dbReference>
<accession>A0A0F9LHZ5</accession>
<dbReference type="AlphaFoldDB" id="A0A0F9LHZ5"/>